<proteinExistence type="predicted"/>
<evidence type="ECO:0000313" key="2">
    <source>
        <dbReference type="EMBL" id="NMQ29463.1"/>
    </source>
</evidence>
<evidence type="ECO:0000313" key="3">
    <source>
        <dbReference type="Proteomes" id="UP000749010"/>
    </source>
</evidence>
<dbReference type="EMBL" id="SPMY01000056">
    <property type="protein sequence ID" value="NMQ29463.1"/>
    <property type="molecule type" value="Genomic_DNA"/>
</dbReference>
<organism evidence="2 3">
    <name type="scientific">Candidatus Accumulibacter phosphatis</name>
    <dbReference type="NCBI Taxonomy" id="327160"/>
    <lineage>
        <taxon>Bacteria</taxon>
        <taxon>Pseudomonadati</taxon>
        <taxon>Pseudomonadota</taxon>
        <taxon>Betaproteobacteria</taxon>
        <taxon>Candidatus Accumulibacter</taxon>
    </lineage>
</organism>
<dbReference type="InterPro" id="IPR001296">
    <property type="entry name" value="Glyco_trans_1"/>
</dbReference>
<protein>
    <submittedName>
        <fullName evidence="2">TIGR04348 family glycosyltransferase</fullName>
    </submittedName>
</protein>
<gene>
    <name evidence="2" type="ORF">E4Q23_17840</name>
</gene>
<sequence>MKDDKLLPFPQVVIVSPALADANNGNWQTARRWQRFLALPTRIIRQWPDEFADQDRVMLALHARRSSSSIAAWREARRVRGLAVVLTGTDLYRDIETDASAQLSLQLADALVVLQERGPLALPAELHDKTRVIFQSMSRRKTLPKSQKRLHALMVGHLREEKDPATLFAAARLLAERDDIRIDHIGNALDPLLGEAATATMAATSAYRWLGGLPHAATRRRIQRADLLIHASRLEGGAHVVMEAVCSGTPVIASAIAGNIGMLGRDYAGYYNCGDAQGLAALLVQCRASQGLRDGLLACLAAQCRPRAALFAPAAERAALRQLVADLLVSPLTDPLAAI</sequence>
<dbReference type="InterPro" id="IPR052622">
    <property type="entry name" value="Glycosyltransferase_G1"/>
</dbReference>
<dbReference type="InterPro" id="IPR027627">
    <property type="entry name" value="Glycosyltransferase_put"/>
</dbReference>
<dbReference type="Proteomes" id="UP000749010">
    <property type="component" value="Unassembled WGS sequence"/>
</dbReference>
<comment type="caution">
    <text evidence="2">The sequence shown here is derived from an EMBL/GenBank/DDBJ whole genome shotgun (WGS) entry which is preliminary data.</text>
</comment>
<dbReference type="Gene3D" id="3.40.50.2000">
    <property type="entry name" value="Glycogen Phosphorylase B"/>
    <property type="match status" value="1"/>
</dbReference>
<name>A0ABX1U3M0_9PROT</name>
<reference evidence="2 3" key="1">
    <citation type="submission" date="2019-03" db="EMBL/GenBank/DDBJ databases">
        <title>Metabolic reconstructions from genomes of highly enriched 'Candidatus Accumulibacter' and 'Candidatus Competibacter' bioreactor populations.</title>
        <authorList>
            <person name="Annavajhala M.K."/>
            <person name="Welles L."/>
            <person name="Abbas B."/>
            <person name="Sorokin D."/>
            <person name="Park H."/>
            <person name="Van Loosdrecht M."/>
            <person name="Chandran K."/>
        </authorList>
    </citation>
    <scope>NUCLEOTIDE SEQUENCE [LARGE SCALE GENOMIC DNA]</scope>
    <source>
        <strain evidence="2 3">SBR_S</strain>
    </source>
</reference>
<dbReference type="PANTHER" id="PTHR46660">
    <property type="match status" value="1"/>
</dbReference>
<dbReference type="SUPFAM" id="SSF53756">
    <property type="entry name" value="UDP-Glycosyltransferase/glycogen phosphorylase"/>
    <property type="match status" value="1"/>
</dbReference>
<dbReference type="NCBIfam" id="TIGR04348">
    <property type="entry name" value="selenoneine biosynthesis selenosugar synthase SenB"/>
    <property type="match status" value="1"/>
</dbReference>
<dbReference type="RefSeq" id="WP_169067922.1">
    <property type="nucleotide sequence ID" value="NZ_SPMY01000056.1"/>
</dbReference>
<dbReference type="Pfam" id="PF00534">
    <property type="entry name" value="Glycos_transf_1"/>
    <property type="match status" value="1"/>
</dbReference>
<accession>A0ABX1U3M0</accession>
<dbReference type="PANTHER" id="PTHR46660:SF2">
    <property type="entry name" value="GLYCOSYLTRANSFERASE 1 DOMAIN-CONTAINING PROTEIN 1"/>
    <property type="match status" value="1"/>
</dbReference>
<evidence type="ECO:0000259" key="1">
    <source>
        <dbReference type="Pfam" id="PF00534"/>
    </source>
</evidence>
<keyword evidence="3" id="KW-1185">Reference proteome</keyword>
<feature type="domain" description="Glycosyl transferase family 1" evidence="1">
    <location>
        <begin position="140"/>
        <end position="270"/>
    </location>
</feature>